<organism evidence="1 2">
    <name type="scientific">Caenorhabditis japonica</name>
    <dbReference type="NCBI Taxonomy" id="281687"/>
    <lineage>
        <taxon>Eukaryota</taxon>
        <taxon>Metazoa</taxon>
        <taxon>Ecdysozoa</taxon>
        <taxon>Nematoda</taxon>
        <taxon>Chromadorea</taxon>
        <taxon>Rhabditida</taxon>
        <taxon>Rhabditina</taxon>
        <taxon>Rhabditomorpha</taxon>
        <taxon>Rhabditoidea</taxon>
        <taxon>Rhabditidae</taxon>
        <taxon>Peloderinae</taxon>
        <taxon>Caenorhabditis</taxon>
    </lineage>
</organism>
<evidence type="ECO:0000313" key="1">
    <source>
        <dbReference type="EnsemblMetazoa" id="CJA35638.1"/>
    </source>
</evidence>
<accession>A0A8R1EHP7</accession>
<evidence type="ECO:0000313" key="2">
    <source>
        <dbReference type="Proteomes" id="UP000005237"/>
    </source>
</evidence>
<reference evidence="2" key="1">
    <citation type="submission" date="2010-08" db="EMBL/GenBank/DDBJ databases">
        <authorList>
            <consortium name="Caenorhabditis japonica Sequencing Consortium"/>
            <person name="Wilson R.K."/>
        </authorList>
    </citation>
    <scope>NUCLEOTIDE SEQUENCE [LARGE SCALE GENOMIC DNA]</scope>
    <source>
        <strain evidence="2">DF5081</strain>
    </source>
</reference>
<sequence>MTWMTWMTQIAAIKAERTRQSTRQVNFVTGPTPAAAFVNMAKKTSAAAATEVHALPPGEGLPQMLSVMAMDTSDGSGLLSGEDRATPIELGTNEASVINKVYPLPFLSFFD</sequence>
<dbReference type="Proteomes" id="UP000005237">
    <property type="component" value="Unassembled WGS sequence"/>
</dbReference>
<reference evidence="1" key="2">
    <citation type="submission" date="2022-06" db="UniProtKB">
        <authorList>
            <consortium name="EnsemblMetazoa"/>
        </authorList>
    </citation>
    <scope>IDENTIFICATION</scope>
    <source>
        <strain evidence="1">DF5081</strain>
    </source>
</reference>
<name>A0A8R1EHP7_CAEJA</name>
<protein>
    <submittedName>
        <fullName evidence="1">Uncharacterized protein</fullName>
    </submittedName>
</protein>
<keyword evidence="2" id="KW-1185">Reference proteome</keyword>
<dbReference type="AlphaFoldDB" id="A0A8R1EHP7"/>
<dbReference type="EnsemblMetazoa" id="CJA35638.1">
    <property type="protein sequence ID" value="CJA35638.1"/>
    <property type="gene ID" value="WBGene00211485"/>
</dbReference>
<proteinExistence type="predicted"/>